<feature type="region of interest" description="Disordered" evidence="6">
    <location>
        <begin position="469"/>
        <end position="495"/>
    </location>
</feature>
<dbReference type="InterPro" id="IPR036179">
    <property type="entry name" value="Ig-like_dom_sf"/>
</dbReference>
<dbReference type="InterPro" id="IPR013098">
    <property type="entry name" value="Ig_I-set"/>
</dbReference>
<feature type="domain" description="Ig-like" evidence="8">
    <location>
        <begin position="35"/>
        <end position="120"/>
    </location>
</feature>
<comment type="subcellular location">
    <subcellularLocation>
        <location evidence="1">Membrane</location>
        <topology evidence="1">Single-pass type I membrane protein</topology>
    </subcellularLocation>
</comment>
<evidence type="ECO:0000313" key="9">
    <source>
        <dbReference type="EMBL" id="KAF6024989.1"/>
    </source>
</evidence>
<dbReference type="AlphaFoldDB" id="A0A7J7JFA8"/>
<evidence type="ECO:0000256" key="5">
    <source>
        <dbReference type="ARBA" id="ARBA00023319"/>
    </source>
</evidence>
<reference evidence="9" key="1">
    <citation type="submission" date="2020-06" db="EMBL/GenBank/DDBJ databases">
        <title>Draft genome of Bugula neritina, a colonial animal packing powerful symbionts and potential medicines.</title>
        <authorList>
            <person name="Rayko M."/>
        </authorList>
    </citation>
    <scope>NUCLEOTIDE SEQUENCE [LARGE SCALE GENOMIC DNA]</scope>
    <source>
        <strain evidence="9">Kwan_BN1</strain>
    </source>
</reference>
<organism evidence="9 10">
    <name type="scientific">Bugula neritina</name>
    <name type="common">Brown bryozoan</name>
    <name type="synonym">Sertularia neritina</name>
    <dbReference type="NCBI Taxonomy" id="10212"/>
    <lineage>
        <taxon>Eukaryota</taxon>
        <taxon>Metazoa</taxon>
        <taxon>Spiralia</taxon>
        <taxon>Lophotrochozoa</taxon>
        <taxon>Bryozoa</taxon>
        <taxon>Gymnolaemata</taxon>
        <taxon>Cheilostomatida</taxon>
        <taxon>Flustrina</taxon>
        <taxon>Buguloidea</taxon>
        <taxon>Bugulidae</taxon>
        <taxon>Bugula</taxon>
    </lineage>
</organism>
<dbReference type="SMART" id="SM00408">
    <property type="entry name" value="IGc2"/>
    <property type="match status" value="3"/>
</dbReference>
<dbReference type="PROSITE" id="PS50835">
    <property type="entry name" value="IG_LIKE"/>
    <property type="match status" value="3"/>
</dbReference>
<keyword evidence="7" id="KW-1133">Transmembrane helix</keyword>
<keyword evidence="3" id="KW-1015">Disulfide bond</keyword>
<dbReference type="OrthoDB" id="6286928at2759"/>
<dbReference type="InterPro" id="IPR003599">
    <property type="entry name" value="Ig_sub"/>
</dbReference>
<evidence type="ECO:0000313" key="10">
    <source>
        <dbReference type="Proteomes" id="UP000593567"/>
    </source>
</evidence>
<dbReference type="GO" id="GO:0050839">
    <property type="term" value="F:cell adhesion molecule binding"/>
    <property type="evidence" value="ECO:0007669"/>
    <property type="project" value="TreeGrafter"/>
</dbReference>
<gene>
    <name evidence="9" type="ORF">EB796_016702</name>
</gene>
<keyword evidence="4" id="KW-0325">Glycoprotein</keyword>
<dbReference type="Proteomes" id="UP000593567">
    <property type="component" value="Unassembled WGS sequence"/>
</dbReference>
<dbReference type="InterPro" id="IPR003598">
    <property type="entry name" value="Ig_sub2"/>
</dbReference>
<dbReference type="InterPro" id="IPR007110">
    <property type="entry name" value="Ig-like_dom"/>
</dbReference>
<sequence>MAGIYTCVASNQPLGVTTSRNESIQVHVNYKPEQPTVSVQNPEPSNIYRAGGTITFHCILPDGGYGYPTATYQWFRYDTQLTGNSSELTISATRYQDTGNYSCTVANLLGSKQAETLHVKFYDVPELISSSESQINFTRDSVQPSLQCEFYGVPKPQVSWYFNDELIPDDSSKYSFNNSYSLVDGFWSSQSQLLFSGSTRTQVDIHDIGSYKCSAKSEIGGTNTEGQFAVDFHFTPEVMGYGKAAADVGEKATITCEVLGSPKVTSLDILRDGNIITAGPRYNVTDINYNVDATYKQHKSVTIGSVRPTDLGDYECRAVNSLGRVERTITLQESAEKDDSTKWIVIGSVAGIIAVVLIIAIIAVIIRRQKGSNKKLTKASISAPISKSGHINPVMTPSEELDIDLENPYSTYIPPSNNLNTFNSEFKAAQQHELENYDYTYASVQKKSAEQKSLADCSAARTHQAELGRHLSTPPAESNSDNTEQDTLDNDLSVFPVDTLDSPDFPDFPDIVGNMPHYQRFSNFSESGYSTPDSRAKKVIYEVIV</sequence>
<keyword evidence="5" id="KW-0393">Immunoglobulin domain</keyword>
<evidence type="ECO:0000259" key="8">
    <source>
        <dbReference type="PROSITE" id="PS50835"/>
    </source>
</evidence>
<keyword evidence="10" id="KW-1185">Reference proteome</keyword>
<dbReference type="Pfam" id="PF13927">
    <property type="entry name" value="Ig_3"/>
    <property type="match status" value="2"/>
</dbReference>
<feature type="domain" description="Ig-like" evidence="8">
    <location>
        <begin position="236"/>
        <end position="330"/>
    </location>
</feature>
<dbReference type="InterPro" id="IPR051275">
    <property type="entry name" value="Cell_adhesion_signaling"/>
</dbReference>
<dbReference type="Pfam" id="PF07679">
    <property type="entry name" value="I-set"/>
    <property type="match status" value="1"/>
</dbReference>
<evidence type="ECO:0000256" key="4">
    <source>
        <dbReference type="ARBA" id="ARBA00023180"/>
    </source>
</evidence>
<protein>
    <recommendedName>
        <fullName evidence="8">Ig-like domain-containing protein</fullName>
    </recommendedName>
</protein>
<evidence type="ECO:0000256" key="6">
    <source>
        <dbReference type="SAM" id="MobiDB-lite"/>
    </source>
</evidence>
<feature type="domain" description="Ig-like" evidence="8">
    <location>
        <begin position="125"/>
        <end position="229"/>
    </location>
</feature>
<comment type="caution">
    <text evidence="9">The sequence shown here is derived from an EMBL/GenBank/DDBJ whole genome shotgun (WGS) entry which is preliminary data.</text>
</comment>
<proteinExistence type="predicted"/>
<dbReference type="GO" id="GO:0098609">
    <property type="term" value="P:cell-cell adhesion"/>
    <property type="evidence" value="ECO:0007669"/>
    <property type="project" value="TreeGrafter"/>
</dbReference>
<dbReference type="SMART" id="SM00409">
    <property type="entry name" value="IG"/>
    <property type="match status" value="2"/>
</dbReference>
<dbReference type="EMBL" id="VXIV02002505">
    <property type="protein sequence ID" value="KAF6024989.1"/>
    <property type="molecule type" value="Genomic_DNA"/>
</dbReference>
<name>A0A7J7JFA8_BUGNE</name>
<dbReference type="SUPFAM" id="SSF48726">
    <property type="entry name" value="Immunoglobulin"/>
    <property type="match status" value="3"/>
</dbReference>
<dbReference type="PANTHER" id="PTHR11640:SF31">
    <property type="entry name" value="IRREGULAR CHIASM C-ROUGHEST PROTEIN-RELATED"/>
    <property type="match status" value="1"/>
</dbReference>
<dbReference type="Gene3D" id="2.60.40.10">
    <property type="entry name" value="Immunoglobulins"/>
    <property type="match status" value="3"/>
</dbReference>
<evidence type="ECO:0000256" key="2">
    <source>
        <dbReference type="ARBA" id="ARBA00023136"/>
    </source>
</evidence>
<feature type="transmembrane region" description="Helical" evidence="7">
    <location>
        <begin position="343"/>
        <end position="366"/>
    </location>
</feature>
<dbReference type="InterPro" id="IPR013783">
    <property type="entry name" value="Ig-like_fold"/>
</dbReference>
<accession>A0A7J7JFA8</accession>
<dbReference type="GO" id="GO:0005886">
    <property type="term" value="C:plasma membrane"/>
    <property type="evidence" value="ECO:0007669"/>
    <property type="project" value="TreeGrafter"/>
</dbReference>
<keyword evidence="2 7" id="KW-0472">Membrane</keyword>
<dbReference type="PANTHER" id="PTHR11640">
    <property type="entry name" value="NEPHRIN"/>
    <property type="match status" value="1"/>
</dbReference>
<evidence type="ECO:0000256" key="7">
    <source>
        <dbReference type="SAM" id="Phobius"/>
    </source>
</evidence>
<dbReference type="CDD" id="cd00096">
    <property type="entry name" value="Ig"/>
    <property type="match status" value="2"/>
</dbReference>
<evidence type="ECO:0000256" key="1">
    <source>
        <dbReference type="ARBA" id="ARBA00004479"/>
    </source>
</evidence>
<evidence type="ECO:0000256" key="3">
    <source>
        <dbReference type="ARBA" id="ARBA00023157"/>
    </source>
</evidence>
<keyword evidence="7" id="KW-0812">Transmembrane</keyword>
<dbReference type="GO" id="GO:0005911">
    <property type="term" value="C:cell-cell junction"/>
    <property type="evidence" value="ECO:0007669"/>
    <property type="project" value="TreeGrafter"/>
</dbReference>